<proteinExistence type="predicted"/>
<evidence type="ECO:0000256" key="1">
    <source>
        <dbReference type="ARBA" id="ARBA00039547"/>
    </source>
</evidence>
<accession>A0A8J6L4X3</accession>
<dbReference type="InterPro" id="IPR057096">
    <property type="entry name" value="KRIT1_FRMD8_FERM_C"/>
</dbReference>
<dbReference type="PANTHER" id="PTHR13283">
    <property type="entry name" value="KREV INTERACTION TRAPPED 1-RELATED"/>
    <property type="match status" value="1"/>
</dbReference>
<reference evidence="3" key="1">
    <citation type="journal article" date="2020" name="J Insects Food Feed">
        <title>The yellow mealworm (Tenebrio molitor) genome: a resource for the emerging insects as food and feed industry.</title>
        <authorList>
            <person name="Eriksson T."/>
            <person name="Andere A."/>
            <person name="Kelstrup H."/>
            <person name="Emery V."/>
            <person name="Picard C."/>
        </authorList>
    </citation>
    <scope>NUCLEOTIDE SEQUENCE</scope>
    <source>
        <strain evidence="3">Stoneville</strain>
        <tissue evidence="3">Whole head</tissue>
    </source>
</reference>
<feature type="domain" description="FERM" evidence="2">
    <location>
        <begin position="112"/>
        <end position="457"/>
    </location>
</feature>
<dbReference type="SMART" id="SM00295">
    <property type="entry name" value="B41"/>
    <property type="match status" value="1"/>
</dbReference>
<sequence length="520" mass="59554">MLPYVLHRLGFAFSSKIFARRCQDESRRLSVGTYHASKSLFRSSTDVALAFIDLQWRGRALFEARATKERVLHLREYVFSHRNSNTTASVPSSIASVSAIPTTCEQLQGPIIPTSVYLHSITAIMMEIEDTPSATCDVLCQAIVNSDELGLNKQLSSQVFTLWMTSPLLELQLKPTHKPYEIRQSWRALVAQYSHASYNRQQRDEPKVMFQRNIFFPQHLEEKIKDQKILELLYEEARHNVLEGRYPCEVAHYIMLGGIQARVELGPYNPQIHSTHYFREEQSKYLPHHVRKSSTWTWLPISSKNSAEVRLLEQFKRIPNSATNRKLMKKYLEFCWSLPFYGSAFFEGQIEQPVRGLTSLITYQDIPVLVAINSKGVYIIDDSQCSLLLGLRFEELSWEYARPSKEEDSNCLPCLFVQFMVVENGARVSKILQVFSRQATLMDTLITGFVNHIKTKSNDEADKPFEQINNDNETHSSLTIGTTHTATLPSLTNKLSKLTLATFDENGHCIGQMGSWSFSY</sequence>
<dbReference type="InterPro" id="IPR051594">
    <property type="entry name" value="KRIT1/FRMD8"/>
</dbReference>
<gene>
    <name evidence="3" type="ORF">GEV33_014272</name>
</gene>
<dbReference type="InterPro" id="IPR035963">
    <property type="entry name" value="FERM_2"/>
</dbReference>
<dbReference type="GO" id="GO:0005886">
    <property type="term" value="C:plasma membrane"/>
    <property type="evidence" value="ECO:0007669"/>
    <property type="project" value="TreeGrafter"/>
</dbReference>
<evidence type="ECO:0000313" key="3">
    <source>
        <dbReference type="EMBL" id="KAH0808520.1"/>
    </source>
</evidence>
<organism evidence="3 4">
    <name type="scientific">Tenebrio molitor</name>
    <name type="common">Yellow mealworm beetle</name>
    <dbReference type="NCBI Taxonomy" id="7067"/>
    <lineage>
        <taxon>Eukaryota</taxon>
        <taxon>Metazoa</taxon>
        <taxon>Ecdysozoa</taxon>
        <taxon>Arthropoda</taxon>
        <taxon>Hexapoda</taxon>
        <taxon>Insecta</taxon>
        <taxon>Pterygota</taxon>
        <taxon>Neoptera</taxon>
        <taxon>Endopterygota</taxon>
        <taxon>Coleoptera</taxon>
        <taxon>Polyphaga</taxon>
        <taxon>Cucujiformia</taxon>
        <taxon>Tenebrionidae</taxon>
        <taxon>Tenebrio</taxon>
    </lineage>
</organism>
<evidence type="ECO:0000313" key="4">
    <source>
        <dbReference type="Proteomes" id="UP000719412"/>
    </source>
</evidence>
<evidence type="ECO:0000259" key="2">
    <source>
        <dbReference type="PROSITE" id="PS50057"/>
    </source>
</evidence>
<name>A0A8J6L4X3_TENMO</name>
<dbReference type="InterPro" id="IPR019748">
    <property type="entry name" value="FERM_central"/>
</dbReference>
<dbReference type="Pfam" id="PF24522">
    <property type="entry name" value="KRIT1_FRMD8_FERM_C"/>
    <property type="match status" value="1"/>
</dbReference>
<dbReference type="Pfam" id="PF00373">
    <property type="entry name" value="FERM_M"/>
    <property type="match status" value="1"/>
</dbReference>
<dbReference type="PROSITE" id="PS50057">
    <property type="entry name" value="FERM_3"/>
    <property type="match status" value="1"/>
</dbReference>
<dbReference type="GO" id="GO:0030182">
    <property type="term" value="P:neuron differentiation"/>
    <property type="evidence" value="ECO:0007669"/>
    <property type="project" value="UniProtKB-ARBA"/>
</dbReference>
<dbReference type="FunFam" id="1.20.80.10:FF:000029">
    <property type="entry name" value="Uncharacterized protein, isoform A"/>
    <property type="match status" value="1"/>
</dbReference>
<dbReference type="PANTHER" id="PTHR13283:SF10">
    <property type="entry name" value="FERM DOMAIN-CONTAINING PROTEIN 8"/>
    <property type="match status" value="1"/>
</dbReference>
<dbReference type="Gene3D" id="2.30.29.30">
    <property type="entry name" value="Pleckstrin-homology domain (PH domain)/Phosphotyrosine-binding domain (PTB)"/>
    <property type="match status" value="1"/>
</dbReference>
<dbReference type="InterPro" id="IPR014352">
    <property type="entry name" value="FERM/acyl-CoA-bd_prot_sf"/>
</dbReference>
<dbReference type="Gene3D" id="1.20.80.10">
    <property type="match status" value="1"/>
</dbReference>
<reference evidence="3" key="2">
    <citation type="submission" date="2021-08" db="EMBL/GenBank/DDBJ databases">
        <authorList>
            <person name="Eriksson T."/>
        </authorList>
    </citation>
    <scope>NUCLEOTIDE SEQUENCE</scope>
    <source>
        <strain evidence="3">Stoneville</strain>
        <tissue evidence="3">Whole head</tissue>
    </source>
</reference>
<dbReference type="EMBL" id="JABDTM020028697">
    <property type="protein sequence ID" value="KAH0808520.1"/>
    <property type="molecule type" value="Genomic_DNA"/>
</dbReference>
<keyword evidence="4" id="KW-1185">Reference proteome</keyword>
<dbReference type="Proteomes" id="UP000719412">
    <property type="component" value="Unassembled WGS sequence"/>
</dbReference>
<dbReference type="Gene3D" id="3.10.20.90">
    <property type="entry name" value="Phosphatidylinositol 3-kinase Catalytic Subunit, Chain A, domain 1"/>
    <property type="match status" value="1"/>
</dbReference>
<comment type="caution">
    <text evidence="3">The sequence shown here is derived from an EMBL/GenBank/DDBJ whole genome shotgun (WGS) entry which is preliminary data.</text>
</comment>
<dbReference type="InterPro" id="IPR000299">
    <property type="entry name" value="FERM_domain"/>
</dbReference>
<dbReference type="InterPro" id="IPR011993">
    <property type="entry name" value="PH-like_dom_sf"/>
</dbReference>
<dbReference type="GO" id="GO:0009887">
    <property type="term" value="P:animal organ morphogenesis"/>
    <property type="evidence" value="ECO:0007669"/>
    <property type="project" value="UniProtKB-ARBA"/>
</dbReference>
<dbReference type="SUPFAM" id="SSF47031">
    <property type="entry name" value="Second domain of FERM"/>
    <property type="match status" value="1"/>
</dbReference>
<dbReference type="AlphaFoldDB" id="A0A8J6L4X3"/>
<protein>
    <recommendedName>
        <fullName evidence="1">FERM domain-containing protein 8</fullName>
    </recommendedName>
</protein>
<dbReference type="InterPro" id="IPR019749">
    <property type="entry name" value="Band_41_domain"/>
</dbReference>
<dbReference type="GO" id="GO:0090090">
    <property type="term" value="P:negative regulation of canonical Wnt signaling pathway"/>
    <property type="evidence" value="ECO:0007669"/>
    <property type="project" value="TreeGrafter"/>
</dbReference>
<dbReference type="CDD" id="cd14473">
    <property type="entry name" value="FERM_B-lobe"/>
    <property type="match status" value="1"/>
</dbReference>